<dbReference type="PANTHER" id="PTHR42693:SF53">
    <property type="entry name" value="ENDO-4-O-SULFATASE"/>
    <property type="match status" value="1"/>
</dbReference>
<dbReference type="EMBL" id="UINC01014704">
    <property type="protein sequence ID" value="SVA62530.1"/>
    <property type="molecule type" value="Genomic_DNA"/>
</dbReference>
<proteinExistence type="inferred from homology"/>
<sequence length="486" mass="54348">MKGGISSCGLARWLGLLLLFALCAATAEPDTNIIVIMTDDQGRWSLGEYDQRILTPNINYLARQGVRFDQAISSTPVCSAARASLYTGKTASQHGVHDFLSDEDSESSEWLAGETLISEVLSDRGYRVGLFGKWHATTQGWKPVRGFDRWLTYDERVADWINQYQHSGTVYFSSDGEGVSHTGVQARFLSESAVEFIDSADGQPFAAFVNFVEPHFPFKGLPERLVNRYRTVARDIVASGDSSSLVPSGRVVPDVAEHEEKLAQYLAAVTLVDDQVGRIVDALMGRGLLDKTMIVFTSDHGHLTGQYGIYGKGNATVPQNFYEESINIPMIIYGPVDLVTRGQVRNDFVTLYDLFPTLLELSGAGVALADYQGPGKSLLPLLKGSRSVGFRDFHYAEMGNARMVHDGRWKLVRYYQREGSYLDQWFDLAHPLRERRPSPAPSRNQQTQLVTALDLFFQKYEVAGKSGRNIWDLPRHNAMEIWRTEK</sequence>
<reference evidence="4" key="1">
    <citation type="submission" date="2018-05" db="EMBL/GenBank/DDBJ databases">
        <authorList>
            <person name="Lanie J.A."/>
            <person name="Ng W.-L."/>
            <person name="Kazmierczak K.M."/>
            <person name="Andrzejewski T.M."/>
            <person name="Davidsen T.M."/>
            <person name="Wayne K.J."/>
            <person name="Tettelin H."/>
            <person name="Glass J.I."/>
            <person name="Rusch D."/>
            <person name="Podicherti R."/>
            <person name="Tsui H.-C.T."/>
            <person name="Winkler M.E."/>
        </authorList>
    </citation>
    <scope>NUCLEOTIDE SEQUENCE</scope>
</reference>
<dbReference type="Pfam" id="PF00884">
    <property type="entry name" value="Sulfatase"/>
    <property type="match status" value="1"/>
</dbReference>
<dbReference type="InterPro" id="IPR017850">
    <property type="entry name" value="Alkaline_phosphatase_core_sf"/>
</dbReference>
<dbReference type="PANTHER" id="PTHR42693">
    <property type="entry name" value="ARYLSULFATASE FAMILY MEMBER"/>
    <property type="match status" value="1"/>
</dbReference>
<evidence type="ECO:0000256" key="2">
    <source>
        <dbReference type="ARBA" id="ARBA00022801"/>
    </source>
</evidence>
<accession>A0A381XD55</accession>
<feature type="domain" description="Sulfatase N-terminal" evidence="3">
    <location>
        <begin position="32"/>
        <end position="363"/>
    </location>
</feature>
<dbReference type="InterPro" id="IPR050738">
    <property type="entry name" value="Sulfatase"/>
</dbReference>
<dbReference type="AlphaFoldDB" id="A0A381XD55"/>
<evidence type="ECO:0000259" key="3">
    <source>
        <dbReference type="Pfam" id="PF00884"/>
    </source>
</evidence>
<organism evidence="4">
    <name type="scientific">marine metagenome</name>
    <dbReference type="NCBI Taxonomy" id="408172"/>
    <lineage>
        <taxon>unclassified sequences</taxon>
        <taxon>metagenomes</taxon>
        <taxon>ecological metagenomes</taxon>
    </lineage>
</organism>
<dbReference type="GO" id="GO:0004065">
    <property type="term" value="F:arylsulfatase activity"/>
    <property type="evidence" value="ECO:0007669"/>
    <property type="project" value="TreeGrafter"/>
</dbReference>
<dbReference type="Gene3D" id="3.40.720.10">
    <property type="entry name" value="Alkaline Phosphatase, subunit A"/>
    <property type="match status" value="1"/>
</dbReference>
<evidence type="ECO:0000313" key="4">
    <source>
        <dbReference type="EMBL" id="SVA62530.1"/>
    </source>
</evidence>
<comment type="similarity">
    <text evidence="1">Belongs to the sulfatase family.</text>
</comment>
<gene>
    <name evidence="4" type="ORF">METZ01_LOCUS115384</name>
</gene>
<keyword evidence="2" id="KW-0378">Hydrolase</keyword>
<evidence type="ECO:0000256" key="1">
    <source>
        <dbReference type="ARBA" id="ARBA00008779"/>
    </source>
</evidence>
<protein>
    <recommendedName>
        <fullName evidence="3">Sulfatase N-terminal domain-containing protein</fullName>
    </recommendedName>
</protein>
<name>A0A381XD55_9ZZZZ</name>
<dbReference type="SUPFAM" id="SSF53649">
    <property type="entry name" value="Alkaline phosphatase-like"/>
    <property type="match status" value="1"/>
</dbReference>
<dbReference type="InterPro" id="IPR000917">
    <property type="entry name" value="Sulfatase_N"/>
</dbReference>